<feature type="compositionally biased region" description="Low complexity" evidence="1">
    <location>
        <begin position="279"/>
        <end position="296"/>
    </location>
</feature>
<feature type="compositionally biased region" description="Acidic residues" evidence="1">
    <location>
        <begin position="360"/>
        <end position="380"/>
    </location>
</feature>
<dbReference type="Pfam" id="PF23750">
    <property type="entry name" value="RsgI_M"/>
    <property type="match status" value="1"/>
</dbReference>
<feature type="domain" description="PepSY" evidence="3">
    <location>
        <begin position="215"/>
        <end position="274"/>
    </location>
</feature>
<feature type="signal peptide" evidence="2">
    <location>
        <begin position="1"/>
        <end position="24"/>
    </location>
</feature>
<dbReference type="Proteomes" id="UP000886724">
    <property type="component" value="Unassembled WGS sequence"/>
</dbReference>
<dbReference type="AlphaFoldDB" id="A0A9D1XMZ8"/>
<organism evidence="5 6">
    <name type="scientific">Candidatus Erysipelatoclostridium merdavium</name>
    <dbReference type="NCBI Taxonomy" id="2838566"/>
    <lineage>
        <taxon>Bacteria</taxon>
        <taxon>Bacillati</taxon>
        <taxon>Bacillota</taxon>
        <taxon>Erysipelotrichia</taxon>
        <taxon>Erysipelotrichales</taxon>
        <taxon>Erysipelotrichales incertae sedis</taxon>
    </lineage>
</organism>
<evidence type="ECO:0000313" key="5">
    <source>
        <dbReference type="EMBL" id="HIX82026.1"/>
    </source>
</evidence>
<dbReference type="InterPro" id="IPR025711">
    <property type="entry name" value="PepSY"/>
</dbReference>
<comment type="caution">
    <text evidence="5">The sequence shown here is derived from an EMBL/GenBank/DDBJ whole genome shotgun (WGS) entry which is preliminary data.</text>
</comment>
<evidence type="ECO:0000259" key="3">
    <source>
        <dbReference type="Pfam" id="PF03413"/>
    </source>
</evidence>
<accession>A0A9D1XMZ8</accession>
<dbReference type="EMBL" id="DXET01000189">
    <property type="protein sequence ID" value="HIX82026.1"/>
    <property type="molecule type" value="Genomic_DNA"/>
</dbReference>
<dbReference type="Pfam" id="PF03413">
    <property type="entry name" value="PepSY"/>
    <property type="match status" value="1"/>
</dbReference>
<gene>
    <name evidence="5" type="ORF">H9980_08670</name>
</gene>
<protein>
    <submittedName>
        <fullName evidence="5">PepSY domain-containing protein</fullName>
    </submittedName>
</protein>
<evidence type="ECO:0000256" key="1">
    <source>
        <dbReference type="SAM" id="MobiDB-lite"/>
    </source>
</evidence>
<evidence type="ECO:0000259" key="4">
    <source>
        <dbReference type="Pfam" id="PF23750"/>
    </source>
</evidence>
<reference evidence="5" key="1">
    <citation type="journal article" date="2021" name="PeerJ">
        <title>Extensive microbial diversity within the chicken gut microbiome revealed by metagenomics and culture.</title>
        <authorList>
            <person name="Gilroy R."/>
            <person name="Ravi A."/>
            <person name="Getino M."/>
            <person name="Pursley I."/>
            <person name="Horton D.L."/>
            <person name="Alikhan N.F."/>
            <person name="Baker D."/>
            <person name="Gharbi K."/>
            <person name="Hall N."/>
            <person name="Watson M."/>
            <person name="Adriaenssens E.M."/>
            <person name="Foster-Nyarko E."/>
            <person name="Jarju S."/>
            <person name="Secka A."/>
            <person name="Antonio M."/>
            <person name="Oren A."/>
            <person name="Chaudhuri R.R."/>
            <person name="La Ragione R."/>
            <person name="Hildebrand F."/>
            <person name="Pallen M.J."/>
        </authorList>
    </citation>
    <scope>NUCLEOTIDE SEQUENCE</scope>
    <source>
        <strain evidence="5">ChiGjej1B1-14440</strain>
    </source>
</reference>
<feature type="region of interest" description="Disordered" evidence="1">
    <location>
        <begin position="277"/>
        <end position="380"/>
    </location>
</feature>
<proteinExistence type="predicted"/>
<reference evidence="5" key="2">
    <citation type="submission" date="2021-04" db="EMBL/GenBank/DDBJ databases">
        <authorList>
            <person name="Gilroy R."/>
        </authorList>
    </citation>
    <scope>NUCLEOTIDE SEQUENCE</scope>
    <source>
        <strain evidence="5">ChiGjej1B1-14440</strain>
    </source>
</reference>
<evidence type="ECO:0000313" key="6">
    <source>
        <dbReference type="Proteomes" id="UP000886724"/>
    </source>
</evidence>
<name>A0A9D1XMZ8_9FIRM</name>
<keyword evidence="2" id="KW-0732">Signal</keyword>
<feature type="domain" description="Anti-sigma factor RsgI-like middle" evidence="4">
    <location>
        <begin position="30"/>
        <end position="164"/>
    </location>
</feature>
<dbReference type="Gene3D" id="3.10.450.40">
    <property type="match status" value="1"/>
</dbReference>
<dbReference type="PROSITE" id="PS51257">
    <property type="entry name" value="PROKAR_LIPOPROTEIN"/>
    <property type="match status" value="1"/>
</dbReference>
<feature type="chain" id="PRO_5038876665" evidence="2">
    <location>
        <begin position="25"/>
        <end position="380"/>
    </location>
</feature>
<dbReference type="InterPro" id="IPR055431">
    <property type="entry name" value="RsgI_M"/>
</dbReference>
<evidence type="ECO:0000256" key="2">
    <source>
        <dbReference type="SAM" id="SignalP"/>
    </source>
</evidence>
<sequence>MKKVSLLICGTMLMVILSGCGSNTASKTETIVTMDVNPSIQFELNQDDEVVGISAGNEDAKKILEKVDVEDDDANKAVDKIVDSLVDEGHLSTENNTVLLSVDNDDDDKRIELEQKLGETIQSSLKENSIDGAIFSQDMDIDDDVESLIKKYDISYGKATLIEKILDENDDNQKAYKVEDLVKLNAQELIMIYQSMERKDDDDILLGSVSTSKYITSDEALAVALSDAGLAQNQITDLEIDYDIENGVLTYEIEFKGNGKEYEYEINASKGVIEREIESASSSPATPAVTPNASSNSGGGNYDDSDYGPNNDGVTNYDDTDYGPNNDGVTNYDDTDYGPNNDGVTNYDDTDYGPNNDGVTDYDDNDDDGDTNYDDTDYDD</sequence>